<keyword evidence="1" id="KW-1133">Transmembrane helix</keyword>
<gene>
    <name evidence="2" type="ORF">Daura_40555</name>
</gene>
<feature type="transmembrane region" description="Helical" evidence="1">
    <location>
        <begin position="81"/>
        <end position="100"/>
    </location>
</feature>
<evidence type="ECO:0000313" key="3">
    <source>
        <dbReference type="Proteomes" id="UP001058003"/>
    </source>
</evidence>
<sequence length="416" mass="43530">MPVALAGPAAAAAAAAVGLWRGRPPGPLNSVWAEDGQEFLTDALNLPWYEPFGTPFNGYFHTVARACFAVIALFPLTWAAALNAGTAAVLTALLAWAVTAAARDRLGTAAALVVGGSAAVPMGYVPNTLAQLQFPLVYAALWMLLWSPRGRPARAVAVGLPALAVLNSILGLLLAPVALLRLARRRDPDAGWRVLVLLPGAALQLVPLLLGRSRRAVGERPDLDPVSVAGTYLRWGVPRSFLGDAWLAPPVADPAAHRALVLLGLAVPAALVAAALLGRTRPRWGLAGQLAGFAALAGAFQLAVHGAPEGRYLVLITLPNIAAAVALTAPRRTRQDVGDRWTGTAPFVALATLVAAVCVANLRPGSYTDGLPRWDATVAAARAQCQAQPRLRSVTVHTAQWPVLGWEAVLPCDRLR</sequence>
<reference evidence="2" key="1">
    <citation type="submission" date="2021-04" db="EMBL/GenBank/DDBJ databases">
        <title>Dactylosporangium aurantiacum NRRL B-8018 full assembly.</title>
        <authorList>
            <person name="Hartkoorn R.C."/>
            <person name="Beaudoing E."/>
            <person name="Hot D."/>
        </authorList>
    </citation>
    <scope>NUCLEOTIDE SEQUENCE</scope>
    <source>
        <strain evidence="2">NRRL B-8018</strain>
    </source>
</reference>
<dbReference type="KEGG" id="daur:Daura_40555"/>
<dbReference type="EMBL" id="CP073767">
    <property type="protein sequence ID" value="UWZ52850.1"/>
    <property type="molecule type" value="Genomic_DNA"/>
</dbReference>
<dbReference type="AlphaFoldDB" id="A0A9Q9IEJ0"/>
<name>A0A9Q9IEJ0_9ACTN</name>
<feature type="transmembrane region" description="Helical" evidence="1">
    <location>
        <begin position="310"/>
        <end position="329"/>
    </location>
</feature>
<feature type="transmembrane region" description="Helical" evidence="1">
    <location>
        <begin position="255"/>
        <end position="277"/>
    </location>
</feature>
<feature type="transmembrane region" description="Helical" evidence="1">
    <location>
        <begin position="155"/>
        <end position="180"/>
    </location>
</feature>
<protein>
    <submittedName>
        <fullName evidence="2">Uncharacterized protein</fullName>
    </submittedName>
</protein>
<keyword evidence="1" id="KW-0812">Transmembrane</keyword>
<organism evidence="2 3">
    <name type="scientific">Dactylosporangium aurantiacum</name>
    <dbReference type="NCBI Taxonomy" id="35754"/>
    <lineage>
        <taxon>Bacteria</taxon>
        <taxon>Bacillati</taxon>
        <taxon>Actinomycetota</taxon>
        <taxon>Actinomycetes</taxon>
        <taxon>Micromonosporales</taxon>
        <taxon>Micromonosporaceae</taxon>
        <taxon>Dactylosporangium</taxon>
    </lineage>
</organism>
<dbReference type="Proteomes" id="UP001058003">
    <property type="component" value="Chromosome"/>
</dbReference>
<dbReference type="RefSeq" id="WP_260709548.1">
    <property type="nucleotide sequence ID" value="NZ_CP073767.1"/>
</dbReference>
<evidence type="ECO:0000256" key="1">
    <source>
        <dbReference type="SAM" id="Phobius"/>
    </source>
</evidence>
<proteinExistence type="predicted"/>
<feature type="transmembrane region" description="Helical" evidence="1">
    <location>
        <begin position="341"/>
        <end position="362"/>
    </location>
</feature>
<accession>A0A9Q9IEJ0</accession>
<evidence type="ECO:0000313" key="2">
    <source>
        <dbReference type="EMBL" id="UWZ52850.1"/>
    </source>
</evidence>
<keyword evidence="3" id="KW-1185">Reference proteome</keyword>
<feature type="transmembrane region" description="Helical" evidence="1">
    <location>
        <begin position="106"/>
        <end position="125"/>
    </location>
</feature>
<feature type="transmembrane region" description="Helical" evidence="1">
    <location>
        <begin position="284"/>
        <end position="304"/>
    </location>
</feature>
<keyword evidence="1" id="KW-0472">Membrane</keyword>
<feature type="transmembrane region" description="Helical" evidence="1">
    <location>
        <begin position="132"/>
        <end position="149"/>
    </location>
</feature>